<name>A0A1W1XT87_9BACT</name>
<dbReference type="EMBL" id="FWXF01000018">
    <property type="protein sequence ID" value="SMC26761.1"/>
    <property type="molecule type" value="Genomic_DNA"/>
</dbReference>
<keyword evidence="2" id="KW-1185">Reference proteome</keyword>
<protein>
    <submittedName>
        <fullName evidence="1">Uncharacterized protein</fullName>
    </submittedName>
</protein>
<evidence type="ECO:0000313" key="2">
    <source>
        <dbReference type="Proteomes" id="UP000192783"/>
    </source>
</evidence>
<organism evidence="1 2">
    <name type="scientific">Desulfacinum hydrothermale DSM 13146</name>
    <dbReference type="NCBI Taxonomy" id="1121390"/>
    <lineage>
        <taxon>Bacteria</taxon>
        <taxon>Pseudomonadati</taxon>
        <taxon>Thermodesulfobacteriota</taxon>
        <taxon>Syntrophobacteria</taxon>
        <taxon>Syntrophobacterales</taxon>
        <taxon>Syntrophobacteraceae</taxon>
        <taxon>Desulfacinum</taxon>
    </lineage>
</organism>
<gene>
    <name evidence="1" type="ORF">SAMN02746041_02752</name>
</gene>
<dbReference type="STRING" id="1121390.SAMN02746041_02752"/>
<dbReference type="AlphaFoldDB" id="A0A1W1XT87"/>
<proteinExistence type="predicted"/>
<sequence>MRPQETPGEGSVRGCLDRKDWRGVPATAQGQGIQFTVYIWEMGSDCTLNGGPNHPCPWISDVGKDNLRQ</sequence>
<accession>A0A1W1XT87</accession>
<evidence type="ECO:0000313" key="1">
    <source>
        <dbReference type="EMBL" id="SMC26761.1"/>
    </source>
</evidence>
<dbReference type="Proteomes" id="UP000192783">
    <property type="component" value="Unassembled WGS sequence"/>
</dbReference>
<reference evidence="1 2" key="1">
    <citation type="submission" date="2017-04" db="EMBL/GenBank/DDBJ databases">
        <authorList>
            <person name="Afonso C.L."/>
            <person name="Miller P.J."/>
            <person name="Scott M.A."/>
            <person name="Spackman E."/>
            <person name="Goraichik I."/>
            <person name="Dimitrov K.M."/>
            <person name="Suarez D.L."/>
            <person name="Swayne D.E."/>
        </authorList>
    </citation>
    <scope>NUCLEOTIDE SEQUENCE [LARGE SCALE GENOMIC DNA]</scope>
    <source>
        <strain evidence="1 2">DSM 13146</strain>
    </source>
</reference>